<dbReference type="HOGENOM" id="CLU_118985_0_0_6"/>
<dbReference type="STRING" id="349521.HCH_02600"/>
<dbReference type="OrthoDB" id="5395931at2"/>
<organism evidence="1 2">
    <name type="scientific">Hahella chejuensis (strain KCTC 2396)</name>
    <dbReference type="NCBI Taxonomy" id="349521"/>
    <lineage>
        <taxon>Bacteria</taxon>
        <taxon>Pseudomonadati</taxon>
        <taxon>Pseudomonadota</taxon>
        <taxon>Gammaproteobacteria</taxon>
        <taxon>Oceanospirillales</taxon>
        <taxon>Hahellaceae</taxon>
        <taxon>Hahella</taxon>
    </lineage>
</organism>
<dbReference type="Proteomes" id="UP000000238">
    <property type="component" value="Chromosome"/>
</dbReference>
<dbReference type="eggNOG" id="ENOG5031XQC">
    <property type="taxonomic scope" value="Bacteria"/>
</dbReference>
<name>Q2SIY2_HAHCH</name>
<dbReference type="AlphaFoldDB" id="Q2SIY2"/>
<keyword evidence="2" id="KW-1185">Reference proteome</keyword>
<protein>
    <recommendedName>
        <fullName evidence="3">AraC family transcriptional regulator</fullName>
    </recommendedName>
</protein>
<evidence type="ECO:0000313" key="2">
    <source>
        <dbReference type="Proteomes" id="UP000000238"/>
    </source>
</evidence>
<accession>Q2SIY2</accession>
<evidence type="ECO:0008006" key="3">
    <source>
        <dbReference type="Google" id="ProtNLM"/>
    </source>
</evidence>
<sequence length="198" mass="22042">MNYKNSLAHALFLILLLLSVMARAEEGAEDAVPADAMQLADDAGMASVDPDTPIVDQVQSLKQKAIELNRDLFILEEDLLFPASTQFVVFLSVDVGEFFQLDAVEVKIDGETVASHLYTQRQAKALYKGGMQRLHIGNLKTGEHEITAFFTGVGPDNRDYKRGATQKFAKGSDIKTLELRITDSTKKYQPEFTVVEWE</sequence>
<proteinExistence type="predicted"/>
<reference evidence="1 2" key="1">
    <citation type="journal article" date="2005" name="Nucleic Acids Res.">
        <title>Genomic blueprint of Hahella chejuensis, a marine microbe producing an algicidal agent.</title>
        <authorList>
            <person name="Jeong H."/>
            <person name="Yim J.H."/>
            <person name="Lee C."/>
            <person name="Choi S.-H."/>
            <person name="Park Y.K."/>
            <person name="Yoon S.H."/>
            <person name="Hur C.-G."/>
            <person name="Kang H.-Y."/>
            <person name="Kim D."/>
            <person name="Lee H.H."/>
            <person name="Park K.H."/>
            <person name="Park S.-H."/>
            <person name="Park H.-S."/>
            <person name="Lee H.K."/>
            <person name="Oh T.K."/>
            <person name="Kim J.F."/>
        </authorList>
    </citation>
    <scope>NUCLEOTIDE SEQUENCE [LARGE SCALE GENOMIC DNA]</scope>
    <source>
        <strain evidence="1 2">KCTC 2396</strain>
    </source>
</reference>
<dbReference type="EMBL" id="CP000155">
    <property type="protein sequence ID" value="ABC29392.1"/>
    <property type="molecule type" value="Genomic_DNA"/>
</dbReference>
<dbReference type="KEGG" id="hch:HCH_02600"/>
<gene>
    <name evidence="1" type="ordered locus">HCH_02600</name>
</gene>
<evidence type="ECO:0000313" key="1">
    <source>
        <dbReference type="EMBL" id="ABC29392.1"/>
    </source>
</evidence>
<dbReference type="RefSeq" id="WP_011396461.1">
    <property type="nucleotide sequence ID" value="NC_007645.1"/>
</dbReference>